<comment type="caution">
    <text evidence="2">The sequence shown here is derived from an EMBL/GenBank/DDBJ whole genome shotgun (WGS) entry which is preliminary data.</text>
</comment>
<protein>
    <submittedName>
        <fullName evidence="2">Type III secretion system (T3SS) SseB-like protein</fullName>
    </submittedName>
</protein>
<dbReference type="EMBL" id="PVEP01000014">
    <property type="protein sequence ID" value="PQV53632.1"/>
    <property type="molecule type" value="Genomic_DNA"/>
</dbReference>
<gene>
    <name evidence="2" type="ORF">LX70_03954</name>
</gene>
<feature type="domain" description="SseB protein N-terminal" evidence="1">
    <location>
        <begin position="15"/>
        <end position="120"/>
    </location>
</feature>
<name>A0A2S8RYL6_9RHOB</name>
<dbReference type="OrthoDB" id="7831317at2"/>
<evidence type="ECO:0000259" key="1">
    <source>
        <dbReference type="Pfam" id="PF07179"/>
    </source>
</evidence>
<reference evidence="2 3" key="1">
    <citation type="submission" date="2018-02" db="EMBL/GenBank/DDBJ databases">
        <title>Genomic Encyclopedia of Archaeal and Bacterial Type Strains, Phase II (KMG-II): from individual species to whole genera.</title>
        <authorList>
            <person name="Goeker M."/>
        </authorList>
    </citation>
    <scope>NUCLEOTIDE SEQUENCE [LARGE SCALE GENOMIC DNA]</scope>
    <source>
        <strain evidence="2 3">DSM 18921</strain>
    </source>
</reference>
<evidence type="ECO:0000313" key="2">
    <source>
        <dbReference type="EMBL" id="PQV53632.1"/>
    </source>
</evidence>
<accession>A0A2S8RYL6</accession>
<dbReference type="AlphaFoldDB" id="A0A2S8RYL6"/>
<proteinExistence type="predicted"/>
<keyword evidence="3" id="KW-1185">Reference proteome</keyword>
<sequence length="270" mass="28290">MCFPVTDQTPLDQAHALMEAAPDSDALRLRFYERLADAELYLLLADESDGGTIRPAVFRLEEGDFAMAFDREERLATFSDAPAPYAALPGRIVARELAAAGLGLGFNIGVAPSAMLLPTEALDWLGKTLGTGPASAEARPVAFHRPGGLPEALLSALDEKLARLAGLARVAVLAGVDYADGRRGHLLAFAGHVSGAEAALAKAVSEALVFSGLDAGELDVTFLTEDSPAWAAIAARGLRFDLPEPARETAQIIGGPAAPGMDPDRPPKLR</sequence>
<dbReference type="Pfam" id="PF07179">
    <property type="entry name" value="SseB"/>
    <property type="match status" value="1"/>
</dbReference>
<organism evidence="2 3">
    <name type="scientific">Albidovulum denitrificans</name>
    <dbReference type="NCBI Taxonomy" id="404881"/>
    <lineage>
        <taxon>Bacteria</taxon>
        <taxon>Pseudomonadati</taxon>
        <taxon>Pseudomonadota</taxon>
        <taxon>Alphaproteobacteria</taxon>
        <taxon>Rhodobacterales</taxon>
        <taxon>Paracoccaceae</taxon>
        <taxon>Albidovulum</taxon>
    </lineage>
</organism>
<dbReference type="InterPro" id="IPR009839">
    <property type="entry name" value="SseB_N"/>
</dbReference>
<evidence type="ECO:0000313" key="3">
    <source>
        <dbReference type="Proteomes" id="UP000238338"/>
    </source>
</evidence>
<dbReference type="Proteomes" id="UP000238338">
    <property type="component" value="Unassembled WGS sequence"/>
</dbReference>